<keyword evidence="4 5" id="KW-0472">Membrane</keyword>
<evidence type="ECO:0000256" key="1">
    <source>
        <dbReference type="ARBA" id="ARBA00004127"/>
    </source>
</evidence>
<organism evidence="6 7">
    <name type="scientific">Photobacterium atrarenae</name>
    <dbReference type="NCBI Taxonomy" id="865757"/>
    <lineage>
        <taxon>Bacteria</taxon>
        <taxon>Pseudomonadati</taxon>
        <taxon>Pseudomonadota</taxon>
        <taxon>Gammaproteobacteria</taxon>
        <taxon>Vibrionales</taxon>
        <taxon>Vibrionaceae</taxon>
        <taxon>Photobacterium</taxon>
    </lineage>
</organism>
<protein>
    <submittedName>
        <fullName evidence="6">Isoprenylcysteine carboxylmethyltransferase family protein</fullName>
    </submittedName>
</protein>
<proteinExistence type="predicted"/>
<evidence type="ECO:0000313" key="7">
    <source>
        <dbReference type="Proteomes" id="UP001057998"/>
    </source>
</evidence>
<feature type="transmembrane region" description="Helical" evidence="5">
    <location>
        <begin position="86"/>
        <end position="116"/>
    </location>
</feature>
<dbReference type="Gene3D" id="1.20.120.1630">
    <property type="match status" value="1"/>
</dbReference>
<evidence type="ECO:0000256" key="4">
    <source>
        <dbReference type="ARBA" id="ARBA00023136"/>
    </source>
</evidence>
<feature type="transmembrane region" description="Helical" evidence="5">
    <location>
        <begin position="32"/>
        <end position="50"/>
    </location>
</feature>
<dbReference type="Proteomes" id="UP001057998">
    <property type="component" value="Chromosome 1"/>
</dbReference>
<dbReference type="Pfam" id="PF04191">
    <property type="entry name" value="PEMT"/>
    <property type="match status" value="1"/>
</dbReference>
<evidence type="ECO:0000256" key="2">
    <source>
        <dbReference type="ARBA" id="ARBA00022692"/>
    </source>
</evidence>
<dbReference type="PANTHER" id="PTHR12714">
    <property type="entry name" value="PROTEIN-S ISOPRENYLCYSTEINE O-METHYLTRANSFERASE"/>
    <property type="match status" value="1"/>
</dbReference>
<comment type="subcellular location">
    <subcellularLocation>
        <location evidence="1">Endomembrane system</location>
        <topology evidence="1">Multi-pass membrane protein</topology>
    </subcellularLocation>
</comment>
<keyword evidence="2 5" id="KW-0812">Transmembrane</keyword>
<dbReference type="PANTHER" id="PTHR12714:SF11">
    <property type="entry name" value="PROTEIN C-TERMINAL S-ISOPRENYLCYSTEINE CARBOXYL O-METHYLTRANSFERASE"/>
    <property type="match status" value="1"/>
</dbReference>
<evidence type="ECO:0000256" key="3">
    <source>
        <dbReference type="ARBA" id="ARBA00022989"/>
    </source>
</evidence>
<dbReference type="RefSeq" id="WP_255390350.1">
    <property type="nucleotide sequence ID" value="NZ_CP101508.1"/>
</dbReference>
<sequence>MKKLLPPILFVMFIVTMCVLGWAFGMNHTIPSPYNFIGALFIVAGLELAATGKRIFQQRKTNIMTFDKPDVLITEGIFQYSRNPMYLGFGIALAGVAILIGGSVSSLLLTALFLLITDRWYIAFEEKMMREKFGAEYDAYCQKVRRWI</sequence>
<name>A0ABY5GIQ0_9GAMM</name>
<dbReference type="EMBL" id="CP101508">
    <property type="protein sequence ID" value="UTV29026.1"/>
    <property type="molecule type" value="Genomic_DNA"/>
</dbReference>
<accession>A0ABY5GIQ0</accession>
<evidence type="ECO:0000256" key="5">
    <source>
        <dbReference type="SAM" id="Phobius"/>
    </source>
</evidence>
<gene>
    <name evidence="6" type="ORF">NNL38_07290</name>
</gene>
<feature type="transmembrane region" description="Helical" evidence="5">
    <location>
        <begin position="7"/>
        <end position="26"/>
    </location>
</feature>
<dbReference type="InterPro" id="IPR007318">
    <property type="entry name" value="Phopholipid_MeTrfase"/>
</dbReference>
<reference evidence="6" key="1">
    <citation type="submission" date="2022-07" db="EMBL/GenBank/DDBJ databases">
        <title>Genome sequencing of Photobacterium atrarenae GJH2-4.</title>
        <authorList>
            <person name="Park S.-J."/>
        </authorList>
    </citation>
    <scope>NUCLEOTIDE SEQUENCE</scope>
    <source>
        <strain evidence="6">GJH2-4</strain>
    </source>
</reference>
<evidence type="ECO:0000313" key="6">
    <source>
        <dbReference type="EMBL" id="UTV29026.1"/>
    </source>
</evidence>
<keyword evidence="7" id="KW-1185">Reference proteome</keyword>
<keyword evidence="3 5" id="KW-1133">Transmembrane helix</keyword>